<keyword evidence="2" id="KW-0732">Signal</keyword>
<feature type="compositionally biased region" description="Basic residues" evidence="1">
    <location>
        <begin position="345"/>
        <end position="365"/>
    </location>
</feature>
<dbReference type="AlphaFoldDB" id="A0A7W4W163"/>
<keyword evidence="4" id="KW-1185">Reference proteome</keyword>
<gene>
    <name evidence="3" type="ORF">FHU40_005362</name>
</gene>
<feature type="region of interest" description="Disordered" evidence="1">
    <location>
        <begin position="340"/>
        <end position="365"/>
    </location>
</feature>
<dbReference type="Proteomes" id="UP000589626">
    <property type="component" value="Unassembled WGS sequence"/>
</dbReference>
<protein>
    <recommendedName>
        <fullName evidence="5">Bacterial Ig-like domain-containing protein</fullName>
    </recommendedName>
</protein>
<comment type="caution">
    <text evidence="3">The sequence shown here is derived from an EMBL/GenBank/DDBJ whole genome shotgun (WGS) entry which is preliminary data.</text>
</comment>
<evidence type="ECO:0008006" key="5">
    <source>
        <dbReference type="Google" id="ProtNLM"/>
    </source>
</evidence>
<feature type="signal peptide" evidence="2">
    <location>
        <begin position="1"/>
        <end position="30"/>
    </location>
</feature>
<dbReference type="RefSeq" id="WP_183595498.1">
    <property type="nucleotide sequence ID" value="NZ_JACHWR010000010.1"/>
</dbReference>
<sequence length="365" mass="37947">MRSRVTRLTGVAAGAALVLASLVAAGPANAAGGETGTLNVTIVDDQGKPVNAIVWLVPEEMGEGSPEPFPLEEPEPGKSSYSQEIEVGKYGIVTMGGWSIMSCAGVVSCATPPDEMSLRGDGAVTVTDGGVVNYTVTTATPKLSGNSKVGSALAVDTPILEGLNNLLGGMGGMAEFLGLFGTSFEPTVTWKRDGIAIRGETGATYVTTGEDVGRSITAEVRLPNLLSLMFASMGGGPYEQFGLLPGPATLGPVVVAKNDSTTDVRIVGKRRVGHTPTAWITVKGADRVNGWITVTGTGDKPLKLRLRDGFAKVELNKLRAGKKTVTATFDGTSTLNASSDTATFKMKKAKDGKKKNKNKKSSKKR</sequence>
<accession>A0A7W4W163</accession>
<organism evidence="3 4">
    <name type="scientific">Nocardioides soli</name>
    <dbReference type="NCBI Taxonomy" id="1036020"/>
    <lineage>
        <taxon>Bacteria</taxon>
        <taxon>Bacillati</taxon>
        <taxon>Actinomycetota</taxon>
        <taxon>Actinomycetes</taxon>
        <taxon>Propionibacteriales</taxon>
        <taxon>Nocardioidaceae</taxon>
        <taxon>Nocardioides</taxon>
    </lineage>
</organism>
<evidence type="ECO:0000313" key="4">
    <source>
        <dbReference type="Proteomes" id="UP000589626"/>
    </source>
</evidence>
<proteinExistence type="predicted"/>
<dbReference type="Gene3D" id="2.60.40.2700">
    <property type="match status" value="1"/>
</dbReference>
<evidence type="ECO:0000256" key="1">
    <source>
        <dbReference type="SAM" id="MobiDB-lite"/>
    </source>
</evidence>
<evidence type="ECO:0000256" key="2">
    <source>
        <dbReference type="SAM" id="SignalP"/>
    </source>
</evidence>
<reference evidence="3 4" key="1">
    <citation type="submission" date="2020-08" db="EMBL/GenBank/DDBJ databases">
        <title>Sequencing the genomes of 1000 actinobacteria strains.</title>
        <authorList>
            <person name="Klenk H.-P."/>
        </authorList>
    </citation>
    <scope>NUCLEOTIDE SEQUENCE [LARGE SCALE GENOMIC DNA]</scope>
    <source>
        <strain evidence="3 4">DSM 105498</strain>
    </source>
</reference>
<feature type="chain" id="PRO_5031072054" description="Bacterial Ig-like domain-containing protein" evidence="2">
    <location>
        <begin position="31"/>
        <end position="365"/>
    </location>
</feature>
<dbReference type="EMBL" id="JACHWR010000010">
    <property type="protein sequence ID" value="MBB3045505.1"/>
    <property type="molecule type" value="Genomic_DNA"/>
</dbReference>
<name>A0A7W4W163_9ACTN</name>
<evidence type="ECO:0000313" key="3">
    <source>
        <dbReference type="EMBL" id="MBB3045505.1"/>
    </source>
</evidence>